<keyword evidence="3" id="KW-0233">DNA recombination</keyword>
<evidence type="ECO:0000256" key="1">
    <source>
        <dbReference type="ARBA" id="ARBA00022578"/>
    </source>
</evidence>
<keyword evidence="4" id="KW-0472">Membrane</keyword>
<proteinExistence type="predicted"/>
<dbReference type="GO" id="GO:0003677">
    <property type="term" value="F:DNA binding"/>
    <property type="evidence" value="ECO:0007669"/>
    <property type="project" value="UniProtKB-KW"/>
</dbReference>
<dbReference type="GO" id="GO:0004803">
    <property type="term" value="F:transposase activity"/>
    <property type="evidence" value="ECO:0007669"/>
    <property type="project" value="InterPro"/>
</dbReference>
<evidence type="ECO:0000256" key="4">
    <source>
        <dbReference type="SAM" id="Phobius"/>
    </source>
</evidence>
<accession>A0AAX4KWR0</accession>
<keyword evidence="1" id="KW-0815">Transposition</keyword>
<keyword evidence="2" id="KW-0238">DNA-binding</keyword>
<gene>
    <name evidence="5" type="ORF">V6M85_06720</name>
</gene>
<evidence type="ECO:0000313" key="6">
    <source>
        <dbReference type="Proteomes" id="UP001432202"/>
    </source>
</evidence>
<dbReference type="GeneID" id="89336446"/>
<evidence type="ECO:0000256" key="3">
    <source>
        <dbReference type="ARBA" id="ARBA00023172"/>
    </source>
</evidence>
<organism evidence="5 6">
    <name type="scientific">Sulfolobus tengchongensis</name>
    <dbReference type="NCBI Taxonomy" id="207809"/>
    <lineage>
        <taxon>Archaea</taxon>
        <taxon>Thermoproteota</taxon>
        <taxon>Thermoprotei</taxon>
        <taxon>Sulfolobales</taxon>
        <taxon>Sulfolobaceae</taxon>
        <taxon>Sulfolobus</taxon>
    </lineage>
</organism>
<dbReference type="Proteomes" id="UP001432202">
    <property type="component" value="Chromosome"/>
</dbReference>
<reference evidence="5 6" key="1">
    <citation type="submission" date="2024-02" db="EMBL/GenBank/DDBJ databases">
        <title>STSV induces naive adaptation in Sulfolobus.</title>
        <authorList>
            <person name="Xiang X."/>
            <person name="Song M."/>
        </authorList>
    </citation>
    <scope>NUCLEOTIDE SEQUENCE [LARGE SCALE GENOMIC DNA]</scope>
    <source>
        <strain evidence="5 6">RT2</strain>
    </source>
</reference>
<evidence type="ECO:0000256" key="2">
    <source>
        <dbReference type="ARBA" id="ARBA00023125"/>
    </source>
</evidence>
<feature type="transmembrane region" description="Helical" evidence="4">
    <location>
        <begin position="328"/>
        <end position="352"/>
    </location>
</feature>
<sequence length="367" mass="43203">MNTLEIPKAVLTPIINSENWLLNKTPQELEKLAIKEADMISPKYKRGKTIKRKGYQNYKFLTDFTIQQIGRTLLYKLEFTTIKLPILVDENGKRIKTRVEEELLREEKILLTLLLTIYSLLPGKLNQKLWIPEEQEKHEYKYFILDGKYVKLKDKKAVLLIAIGVEENGNWGIADAILADSESTQAYWNLLVRLWIKFNIQFVVADLHKSIDNAIFRSGIRVLRQPCLVHLKRNMSEEERKELDELISTRVVDTRFKEELVSQGVLNFTHLPQRLQGLLRSSNLVESFNSLLERRLFGRFHSPHRLFQILWGIGFWFRGKINFSHSSIFITVIDIILISNILFHLFLHYIIITERDKYNSQWNPELP</sequence>
<dbReference type="InterPro" id="IPR001207">
    <property type="entry name" value="Transposase_mutator"/>
</dbReference>
<dbReference type="RefSeq" id="WP_338598181.1">
    <property type="nucleotide sequence ID" value="NZ_CP146016.1"/>
</dbReference>
<dbReference type="Pfam" id="PF00872">
    <property type="entry name" value="Transposase_mut"/>
    <property type="match status" value="1"/>
</dbReference>
<dbReference type="PANTHER" id="PTHR33217">
    <property type="entry name" value="TRANSPOSASE FOR INSERTION SEQUENCE ELEMENT IS1081"/>
    <property type="match status" value="1"/>
</dbReference>
<protein>
    <submittedName>
        <fullName evidence="5">Transposase</fullName>
    </submittedName>
</protein>
<dbReference type="GO" id="GO:0006313">
    <property type="term" value="P:DNA transposition"/>
    <property type="evidence" value="ECO:0007669"/>
    <property type="project" value="InterPro"/>
</dbReference>
<name>A0AAX4KWR0_9CREN</name>
<dbReference type="PANTHER" id="PTHR33217:SF7">
    <property type="entry name" value="TRANSPOSASE FOR INSERTION SEQUENCE ELEMENT IS1081"/>
    <property type="match status" value="1"/>
</dbReference>
<keyword evidence="6" id="KW-1185">Reference proteome</keyword>
<keyword evidence="4" id="KW-0812">Transmembrane</keyword>
<dbReference type="AlphaFoldDB" id="A0AAX4KWR0"/>
<dbReference type="EMBL" id="CP146016">
    <property type="protein sequence ID" value="WWQ59205.1"/>
    <property type="molecule type" value="Genomic_DNA"/>
</dbReference>
<keyword evidence="4" id="KW-1133">Transmembrane helix</keyword>
<evidence type="ECO:0000313" key="5">
    <source>
        <dbReference type="EMBL" id="WWQ59205.1"/>
    </source>
</evidence>